<sequence>MNTSWKGIELLRYSWILLSAYITDNYLLFAFFALAFNPHHPHSLATGGGTTDRTVKFWNLATGTLCHSQDTMSQVNGIAFTPNYKEFITAHGYPGNELKIWKYPSMACLKVPRFFFFFWYMLLRQRIKALVDICQSKRSALKFVYDGCLVHIFC</sequence>
<accession>A0A183E1K8</accession>
<feature type="transmembrane region" description="Helical" evidence="6">
    <location>
        <begin position="12"/>
        <end position="36"/>
    </location>
</feature>
<dbReference type="AlphaFoldDB" id="A0A183E1K8"/>
<keyword evidence="6" id="KW-0472">Membrane</keyword>
<evidence type="ECO:0000313" key="8">
    <source>
        <dbReference type="Proteomes" id="UP000271098"/>
    </source>
</evidence>
<organism evidence="9">
    <name type="scientific">Gongylonema pulchrum</name>
    <dbReference type="NCBI Taxonomy" id="637853"/>
    <lineage>
        <taxon>Eukaryota</taxon>
        <taxon>Metazoa</taxon>
        <taxon>Ecdysozoa</taxon>
        <taxon>Nematoda</taxon>
        <taxon>Chromadorea</taxon>
        <taxon>Rhabditida</taxon>
        <taxon>Spirurina</taxon>
        <taxon>Spiruromorpha</taxon>
        <taxon>Spiruroidea</taxon>
        <taxon>Gongylonematidae</taxon>
        <taxon>Gongylonema</taxon>
    </lineage>
</organism>
<dbReference type="GO" id="GO:1905786">
    <property type="term" value="P:positive regulation of anaphase-promoting complex-dependent catabolic process"/>
    <property type="evidence" value="ECO:0007669"/>
    <property type="project" value="TreeGrafter"/>
</dbReference>
<keyword evidence="8" id="KW-1185">Reference proteome</keyword>
<proteinExistence type="predicted"/>
<gene>
    <name evidence="7" type="ORF">GPUH_LOCUS14849</name>
</gene>
<keyword evidence="2" id="KW-0132">Cell division</keyword>
<dbReference type="InterPro" id="IPR036322">
    <property type="entry name" value="WD40_repeat_dom_sf"/>
</dbReference>
<dbReference type="GO" id="GO:0005680">
    <property type="term" value="C:anaphase-promoting complex"/>
    <property type="evidence" value="ECO:0007669"/>
    <property type="project" value="TreeGrafter"/>
</dbReference>
<dbReference type="GO" id="GO:0031145">
    <property type="term" value="P:anaphase-promoting complex-dependent catabolic process"/>
    <property type="evidence" value="ECO:0007669"/>
    <property type="project" value="TreeGrafter"/>
</dbReference>
<dbReference type="Proteomes" id="UP000271098">
    <property type="component" value="Unassembled WGS sequence"/>
</dbReference>
<keyword evidence="6" id="KW-0812">Transmembrane</keyword>
<keyword evidence="3" id="KW-0677">Repeat</keyword>
<evidence type="ECO:0000256" key="2">
    <source>
        <dbReference type="ARBA" id="ARBA00022618"/>
    </source>
</evidence>
<dbReference type="GO" id="GO:0010997">
    <property type="term" value="F:anaphase-promoting complex binding"/>
    <property type="evidence" value="ECO:0007669"/>
    <property type="project" value="InterPro"/>
</dbReference>
<evidence type="ECO:0000256" key="1">
    <source>
        <dbReference type="ARBA" id="ARBA00022574"/>
    </source>
</evidence>
<dbReference type="InterPro" id="IPR033010">
    <property type="entry name" value="Cdc20/Fizzy"/>
</dbReference>
<dbReference type="PANTHER" id="PTHR19918:SF8">
    <property type="entry name" value="FI02843P"/>
    <property type="match status" value="1"/>
</dbReference>
<dbReference type="OrthoDB" id="10263272at2759"/>
<name>A0A183E1K8_9BILA</name>
<evidence type="ECO:0000256" key="6">
    <source>
        <dbReference type="SAM" id="Phobius"/>
    </source>
</evidence>
<keyword evidence="4" id="KW-0498">Mitosis</keyword>
<dbReference type="GO" id="GO:0051301">
    <property type="term" value="P:cell division"/>
    <property type="evidence" value="ECO:0007669"/>
    <property type="project" value="UniProtKB-KW"/>
</dbReference>
<dbReference type="SUPFAM" id="SSF50978">
    <property type="entry name" value="WD40 repeat-like"/>
    <property type="match status" value="1"/>
</dbReference>
<dbReference type="PANTHER" id="PTHR19918">
    <property type="entry name" value="CELL DIVISION CYCLE 20 CDC20 FIZZY -RELATED"/>
    <property type="match status" value="1"/>
</dbReference>
<keyword evidence="6" id="KW-1133">Transmembrane helix</keyword>
<reference evidence="9" key="1">
    <citation type="submission" date="2016-06" db="UniProtKB">
        <authorList>
            <consortium name="WormBaseParasite"/>
        </authorList>
    </citation>
    <scope>IDENTIFICATION</scope>
</reference>
<keyword evidence="5" id="KW-0131">Cell cycle</keyword>
<evidence type="ECO:0000313" key="7">
    <source>
        <dbReference type="EMBL" id="VDN24881.1"/>
    </source>
</evidence>
<dbReference type="InterPro" id="IPR015943">
    <property type="entry name" value="WD40/YVTN_repeat-like_dom_sf"/>
</dbReference>
<dbReference type="Gene3D" id="2.130.10.10">
    <property type="entry name" value="YVTN repeat-like/Quinoprotein amine dehydrogenase"/>
    <property type="match status" value="1"/>
</dbReference>
<reference evidence="7 8" key="2">
    <citation type="submission" date="2018-11" db="EMBL/GenBank/DDBJ databases">
        <authorList>
            <consortium name="Pathogen Informatics"/>
        </authorList>
    </citation>
    <scope>NUCLEOTIDE SEQUENCE [LARGE SCALE GENOMIC DNA]</scope>
</reference>
<dbReference type="GO" id="GO:1990757">
    <property type="term" value="F:ubiquitin ligase activator activity"/>
    <property type="evidence" value="ECO:0007669"/>
    <property type="project" value="TreeGrafter"/>
</dbReference>
<evidence type="ECO:0000313" key="9">
    <source>
        <dbReference type="WBParaSite" id="GPUH_0001486801-mRNA-1"/>
    </source>
</evidence>
<protein>
    <submittedName>
        <fullName evidence="9">WD_REPEATS_REGION domain-containing protein</fullName>
    </submittedName>
</protein>
<evidence type="ECO:0000256" key="3">
    <source>
        <dbReference type="ARBA" id="ARBA00022737"/>
    </source>
</evidence>
<evidence type="ECO:0000256" key="4">
    <source>
        <dbReference type="ARBA" id="ARBA00022776"/>
    </source>
</evidence>
<keyword evidence="1" id="KW-0853">WD repeat</keyword>
<dbReference type="WBParaSite" id="GPUH_0001486801-mRNA-1">
    <property type="protein sequence ID" value="GPUH_0001486801-mRNA-1"/>
    <property type="gene ID" value="GPUH_0001486801"/>
</dbReference>
<evidence type="ECO:0000256" key="5">
    <source>
        <dbReference type="ARBA" id="ARBA00023306"/>
    </source>
</evidence>
<feature type="transmembrane region" description="Helical" evidence="6">
    <location>
        <begin position="103"/>
        <end position="123"/>
    </location>
</feature>
<dbReference type="EMBL" id="UYRT01081718">
    <property type="protein sequence ID" value="VDN24881.1"/>
    <property type="molecule type" value="Genomic_DNA"/>
</dbReference>